<feature type="transmembrane region" description="Helical" evidence="9">
    <location>
        <begin position="20"/>
        <end position="39"/>
    </location>
</feature>
<evidence type="ECO:0000256" key="8">
    <source>
        <dbReference type="ARBA" id="ARBA00037998"/>
    </source>
</evidence>
<dbReference type="GO" id="GO:0006865">
    <property type="term" value="P:amino acid transport"/>
    <property type="evidence" value="ECO:0007669"/>
    <property type="project" value="UniProtKB-KW"/>
</dbReference>
<evidence type="ECO:0000313" key="10">
    <source>
        <dbReference type="EMBL" id="MXR41812.1"/>
    </source>
</evidence>
<evidence type="ECO:0000256" key="4">
    <source>
        <dbReference type="ARBA" id="ARBA00022692"/>
    </source>
</evidence>
<dbReference type="PANTHER" id="PTHR11795">
    <property type="entry name" value="BRANCHED-CHAIN AMINO ACID TRANSPORT SYSTEM PERMEASE PROTEIN LIVH"/>
    <property type="match status" value="1"/>
</dbReference>
<dbReference type="CDD" id="cd06582">
    <property type="entry name" value="TM_PBP1_LivH_like"/>
    <property type="match status" value="1"/>
</dbReference>
<gene>
    <name evidence="10" type="ORF">GRX01_10750</name>
</gene>
<reference evidence="10 11" key="1">
    <citation type="submission" date="2019-12" db="EMBL/GenBank/DDBJ databases">
        <title>Isolation and characterization of three novel carbon monoxide-oxidizing members of Halobacteria from salione crusts and soils.</title>
        <authorList>
            <person name="Myers M.R."/>
            <person name="King G.M."/>
        </authorList>
    </citation>
    <scope>NUCLEOTIDE SEQUENCE [LARGE SCALE GENOMIC DNA]</scope>
    <source>
        <strain evidence="10 11">WSA2</strain>
    </source>
</reference>
<feature type="transmembrane region" description="Helical" evidence="9">
    <location>
        <begin position="287"/>
        <end position="305"/>
    </location>
</feature>
<feature type="transmembrane region" description="Helical" evidence="9">
    <location>
        <begin position="80"/>
        <end position="100"/>
    </location>
</feature>
<dbReference type="GO" id="GO:0022857">
    <property type="term" value="F:transmembrane transporter activity"/>
    <property type="evidence" value="ECO:0007669"/>
    <property type="project" value="InterPro"/>
</dbReference>
<dbReference type="Proteomes" id="UP000437065">
    <property type="component" value="Unassembled WGS sequence"/>
</dbReference>
<comment type="caution">
    <text evidence="10">The sequence shown here is derived from an EMBL/GenBank/DDBJ whole genome shotgun (WGS) entry which is preliminary data.</text>
</comment>
<keyword evidence="11" id="KW-1185">Reference proteome</keyword>
<evidence type="ECO:0000256" key="6">
    <source>
        <dbReference type="ARBA" id="ARBA00022989"/>
    </source>
</evidence>
<dbReference type="AlphaFoldDB" id="A0A6B0SZP1"/>
<evidence type="ECO:0000256" key="5">
    <source>
        <dbReference type="ARBA" id="ARBA00022970"/>
    </source>
</evidence>
<keyword evidence="3" id="KW-1003">Cell membrane</keyword>
<keyword evidence="4 9" id="KW-0812">Transmembrane</keyword>
<evidence type="ECO:0000313" key="11">
    <source>
        <dbReference type="Proteomes" id="UP000437065"/>
    </source>
</evidence>
<organism evidence="10 11">
    <name type="scientific">Halobaculum saliterrae</name>
    <dbReference type="NCBI Taxonomy" id="2073113"/>
    <lineage>
        <taxon>Archaea</taxon>
        <taxon>Methanobacteriati</taxon>
        <taxon>Methanobacteriota</taxon>
        <taxon>Stenosarchaea group</taxon>
        <taxon>Halobacteria</taxon>
        <taxon>Halobacteriales</taxon>
        <taxon>Haloferacaceae</taxon>
        <taxon>Halobaculum</taxon>
    </lineage>
</organism>
<feature type="transmembrane region" description="Helical" evidence="9">
    <location>
        <begin position="217"/>
        <end position="238"/>
    </location>
</feature>
<keyword evidence="7 9" id="KW-0472">Membrane</keyword>
<evidence type="ECO:0000256" key="1">
    <source>
        <dbReference type="ARBA" id="ARBA00004651"/>
    </source>
</evidence>
<feature type="transmembrane region" description="Helical" evidence="9">
    <location>
        <begin position="45"/>
        <end position="68"/>
    </location>
</feature>
<dbReference type="GO" id="GO:0005886">
    <property type="term" value="C:plasma membrane"/>
    <property type="evidence" value="ECO:0007669"/>
    <property type="project" value="UniProtKB-SubCell"/>
</dbReference>
<protein>
    <submittedName>
        <fullName evidence="10">Branched-chain amino acid ABC transporter permease</fullName>
    </submittedName>
</protein>
<feature type="transmembrane region" description="Helical" evidence="9">
    <location>
        <begin position="250"/>
        <end position="280"/>
    </location>
</feature>
<evidence type="ECO:0000256" key="9">
    <source>
        <dbReference type="SAM" id="Phobius"/>
    </source>
</evidence>
<dbReference type="InterPro" id="IPR001851">
    <property type="entry name" value="ABC_transp_permease"/>
</dbReference>
<dbReference type="Pfam" id="PF02653">
    <property type="entry name" value="BPD_transp_2"/>
    <property type="match status" value="1"/>
</dbReference>
<accession>A0A6B0SZP1</accession>
<name>A0A6B0SZP1_9EURY</name>
<evidence type="ECO:0000256" key="7">
    <source>
        <dbReference type="ARBA" id="ARBA00023136"/>
    </source>
</evidence>
<keyword evidence="6 9" id="KW-1133">Transmembrane helix</keyword>
<keyword evidence="2" id="KW-0813">Transport</keyword>
<evidence type="ECO:0000256" key="3">
    <source>
        <dbReference type="ARBA" id="ARBA00022475"/>
    </source>
</evidence>
<keyword evidence="5" id="KW-0029">Amino-acid transport</keyword>
<comment type="subcellular location">
    <subcellularLocation>
        <location evidence="1">Cell membrane</location>
        <topology evidence="1">Multi-pass membrane protein</topology>
    </subcellularLocation>
</comment>
<dbReference type="InterPro" id="IPR052157">
    <property type="entry name" value="BCAA_transport_permease"/>
</dbReference>
<dbReference type="PANTHER" id="PTHR11795:SF442">
    <property type="entry name" value="ABC TRANSPORTER ATP-BINDING PROTEIN"/>
    <property type="match status" value="1"/>
</dbReference>
<feature type="transmembrane region" description="Helical" evidence="9">
    <location>
        <begin position="168"/>
        <end position="187"/>
    </location>
</feature>
<proteinExistence type="inferred from homology"/>
<comment type="similarity">
    <text evidence="8">Belongs to the binding-protein-dependent transport system permease family. LivHM subfamily.</text>
</comment>
<dbReference type="EMBL" id="WUUS01000006">
    <property type="protein sequence ID" value="MXR41812.1"/>
    <property type="molecule type" value="Genomic_DNA"/>
</dbReference>
<sequence>MLLLQSEIASILLNGLQQGAIYALLGIGLTIILGTMEFLNLAHGALYLVGAYTGLIVFQETALSNGLLYSSGITTLGFEGGFLAALIVVPIVGFGIGLLMERFVAEPFYDRPETDQLLVTFGLALIVEETVKNVIGGNTFQSIAPSTILGVNVSQPISLPLVGLFPSWRLFIIAIAFLVIGLTYLAIERTDFGLVVQAGTHDSEMVRILGIPINRSYSLVFALGAALAAFAGLIGASIQTVSPQIGTQQALVPAFLTIVVGGAGSVRGAIAGGLVLGLIISAMTQTYSQWAQIVLYLFVALMLVFKPEGLFGSAEVGE</sequence>
<evidence type="ECO:0000256" key="2">
    <source>
        <dbReference type="ARBA" id="ARBA00022448"/>
    </source>
</evidence>